<comment type="caution">
    <text evidence="1">The sequence shown here is derived from an EMBL/GenBank/DDBJ whole genome shotgun (WGS) entry which is preliminary data.</text>
</comment>
<dbReference type="EMBL" id="BOSL01000002">
    <property type="protein sequence ID" value="GIP52124.1"/>
    <property type="molecule type" value="Genomic_DNA"/>
</dbReference>
<keyword evidence="2" id="KW-1185">Reference proteome</keyword>
<evidence type="ECO:0000313" key="1">
    <source>
        <dbReference type="EMBL" id="GIP52124.1"/>
    </source>
</evidence>
<proteinExistence type="predicted"/>
<name>A0ABQ4M803_9BACL</name>
<dbReference type="Proteomes" id="UP000679992">
    <property type="component" value="Unassembled WGS sequence"/>
</dbReference>
<accession>A0ABQ4M803</accession>
<organism evidence="1 2">
    <name type="scientific">Paenibacillus vini</name>
    <dbReference type="NCBI Taxonomy" id="1476024"/>
    <lineage>
        <taxon>Bacteria</taxon>
        <taxon>Bacillati</taxon>
        <taxon>Bacillota</taxon>
        <taxon>Bacilli</taxon>
        <taxon>Bacillales</taxon>
        <taxon>Paenibacillaceae</taxon>
        <taxon>Paenibacillus</taxon>
    </lineage>
</organism>
<evidence type="ECO:0000313" key="2">
    <source>
        <dbReference type="Proteomes" id="UP000679992"/>
    </source>
</evidence>
<reference evidence="1 2" key="1">
    <citation type="submission" date="2021-03" db="EMBL/GenBank/DDBJ databases">
        <title>Antimicrobial resistance genes in bacteria isolated from Japanese honey, and their potential for conferring macrolide and lincosamide resistance in the American foulbrood pathogen Paenibacillus larvae.</title>
        <authorList>
            <person name="Okamoto M."/>
            <person name="Kumagai M."/>
            <person name="Kanamori H."/>
            <person name="Takamatsu D."/>
        </authorList>
    </citation>
    <scope>NUCLEOTIDE SEQUENCE [LARGE SCALE GENOMIC DNA]</scope>
    <source>
        <strain evidence="1 2">J42TS3</strain>
    </source>
</reference>
<protein>
    <submittedName>
        <fullName evidence="1">Uncharacterized protein</fullName>
    </submittedName>
</protein>
<sequence>MAMPDHRDPRLAFKAKRQGSADQAYSENSYFNCHIVHSISV</sequence>
<gene>
    <name evidence="1" type="ORF">J42TS3_11590</name>
</gene>